<comment type="caution">
    <text evidence="14">The sequence shown here is derived from an EMBL/GenBank/DDBJ whole genome shotgun (WGS) entry which is preliminary data.</text>
</comment>
<dbReference type="InterPro" id="IPR044925">
    <property type="entry name" value="His-Me_finger_sf"/>
</dbReference>
<dbReference type="RefSeq" id="XP_064684668.1">
    <property type="nucleotide sequence ID" value="XM_064820748.1"/>
</dbReference>
<dbReference type="CDD" id="cd00091">
    <property type="entry name" value="NUC"/>
    <property type="match status" value="1"/>
</dbReference>
<keyword evidence="3 10" id="KW-0540">Nuclease</keyword>
<keyword evidence="15" id="KW-1185">Reference proteome</keyword>
<dbReference type="GO" id="GO:0006309">
    <property type="term" value="P:apoptotic DNA fragmentation"/>
    <property type="evidence" value="ECO:0007669"/>
    <property type="project" value="TreeGrafter"/>
</dbReference>
<keyword evidence="5 10" id="KW-0255">Endonuclease</keyword>
<dbReference type="PANTHER" id="PTHR13966">
    <property type="entry name" value="ENDONUCLEASE RELATED"/>
    <property type="match status" value="1"/>
</dbReference>
<dbReference type="GO" id="GO:0046872">
    <property type="term" value="F:metal ion binding"/>
    <property type="evidence" value="ECO:0007669"/>
    <property type="project" value="UniProtKB-KW"/>
</dbReference>
<evidence type="ECO:0000259" key="12">
    <source>
        <dbReference type="SMART" id="SM00477"/>
    </source>
</evidence>
<evidence type="ECO:0000256" key="2">
    <source>
        <dbReference type="ARBA" id="ARBA00010052"/>
    </source>
</evidence>
<evidence type="ECO:0000256" key="5">
    <source>
        <dbReference type="ARBA" id="ARBA00022759"/>
    </source>
</evidence>
<protein>
    <recommendedName>
        <fullName evidence="10">Endonuclease</fullName>
        <ecNumber evidence="10">3.1.30.-</ecNumber>
    </recommendedName>
</protein>
<evidence type="ECO:0000259" key="13">
    <source>
        <dbReference type="SMART" id="SM00892"/>
    </source>
</evidence>
<dbReference type="Proteomes" id="UP001304243">
    <property type="component" value="Unassembled WGS sequence"/>
</dbReference>
<dbReference type="GO" id="GO:0005743">
    <property type="term" value="C:mitochondrial inner membrane"/>
    <property type="evidence" value="ECO:0007669"/>
    <property type="project" value="TreeGrafter"/>
</dbReference>
<proteinExistence type="inferred from homology"/>
<dbReference type="AlphaFoldDB" id="A0AAN7I2H0"/>
<dbReference type="PANTHER" id="PTHR13966:SF5">
    <property type="entry name" value="ENDONUCLEASE G, MITOCHONDRIAL"/>
    <property type="match status" value="1"/>
</dbReference>
<feature type="active site" description="Proton acceptor" evidence="8">
    <location>
        <position position="130"/>
    </location>
</feature>
<evidence type="ECO:0000256" key="9">
    <source>
        <dbReference type="PIRSR" id="PIRSR640255-2"/>
    </source>
</evidence>
<dbReference type="InterPro" id="IPR001604">
    <property type="entry name" value="Endo_G_ENPP1-like_dom"/>
</dbReference>
<sequence length="323" mass="36400">MAIPLSHYFWLTGGFFIGMFFMYNVVPFRITNHHQSGNNLHIRQDPPNNVLKFGNPGPISDLFQRTAYTASFNRRDRIPHWVGEHLTAESLRRGQNVSRDKSRFTGDKAVPGLFRVYTNDYTNSGYDRGHMAPAGDAVSSQTAMDETFLLTNIAPQVGPGFNRQYWAYLEQFCRDLTKNFTDVYVYSGPLFLPQLVTTHASSSSEAYALADSKIEFDEDGAIKVISKVSNTKDRYRMQYDMIGANGPTIAVPTHYFKILLVSNGTDYASGAFVLPNQAIDHAIPLDRFLVDLRAIEKASGLTFFQSLDRTTFTKLCDLVRCIV</sequence>
<dbReference type="SUPFAM" id="SSF54060">
    <property type="entry name" value="His-Me finger endonucleases"/>
    <property type="match status" value="1"/>
</dbReference>
<dbReference type="GO" id="GO:0004521">
    <property type="term" value="F:RNA endonuclease activity"/>
    <property type="evidence" value="ECO:0007669"/>
    <property type="project" value="TreeGrafter"/>
</dbReference>
<evidence type="ECO:0000256" key="1">
    <source>
        <dbReference type="ARBA" id="ARBA00001946"/>
    </source>
</evidence>
<dbReference type="EMBL" id="JASEJX010000013">
    <property type="protein sequence ID" value="KAK4518002.1"/>
    <property type="molecule type" value="Genomic_DNA"/>
</dbReference>
<evidence type="ECO:0000256" key="4">
    <source>
        <dbReference type="ARBA" id="ARBA00022723"/>
    </source>
</evidence>
<feature type="binding site" evidence="9">
    <location>
        <position position="162"/>
    </location>
    <ligand>
        <name>Mg(2+)</name>
        <dbReference type="ChEBI" id="CHEBI:18420"/>
        <note>catalytic</note>
    </ligand>
</feature>
<dbReference type="InterPro" id="IPR018524">
    <property type="entry name" value="DNA/RNA_endonuclease_AS"/>
</dbReference>
<evidence type="ECO:0000313" key="15">
    <source>
        <dbReference type="Proteomes" id="UP001304243"/>
    </source>
</evidence>
<dbReference type="InterPro" id="IPR044929">
    <property type="entry name" value="DNA/RNA_non-sp_Endonuclease_sf"/>
</dbReference>
<keyword evidence="11" id="KW-1133">Transmembrane helix</keyword>
<evidence type="ECO:0000256" key="3">
    <source>
        <dbReference type="ARBA" id="ARBA00022722"/>
    </source>
</evidence>
<dbReference type="GO" id="GO:0005634">
    <property type="term" value="C:nucleus"/>
    <property type="evidence" value="ECO:0007669"/>
    <property type="project" value="TreeGrafter"/>
</dbReference>
<reference evidence="14 15" key="1">
    <citation type="submission" date="2022-11" db="EMBL/GenBank/DDBJ databases">
        <title>Mucor velutinosus strain NIH1002 WGS.</title>
        <authorList>
            <person name="Subramanian P."/>
            <person name="Mullikin J.C."/>
            <person name="Segre J.A."/>
            <person name="Zelazny A.M."/>
        </authorList>
    </citation>
    <scope>NUCLEOTIDE SEQUENCE [LARGE SCALE GENOMIC DNA]</scope>
    <source>
        <strain evidence="14 15">NIH1002</strain>
    </source>
</reference>
<evidence type="ECO:0000256" key="7">
    <source>
        <dbReference type="ARBA" id="ARBA00022842"/>
    </source>
</evidence>
<name>A0AAN7I2H0_9FUNG</name>
<evidence type="ECO:0000256" key="10">
    <source>
        <dbReference type="RuleBase" id="RU366055"/>
    </source>
</evidence>
<feature type="domain" description="DNA/RNA non-specific endonuclease/pyrophosphatase/phosphodiesterase" evidence="13">
    <location>
        <begin position="64"/>
        <end position="310"/>
    </location>
</feature>
<keyword evidence="7" id="KW-0460">Magnesium</keyword>
<dbReference type="InterPro" id="IPR020821">
    <property type="entry name" value="ENPP1-3/EXOG-like_nuc-like"/>
</dbReference>
<evidence type="ECO:0000256" key="6">
    <source>
        <dbReference type="ARBA" id="ARBA00022801"/>
    </source>
</evidence>
<keyword evidence="6 10" id="KW-0378">Hydrolase</keyword>
<dbReference type="Gene3D" id="3.40.570.10">
    <property type="entry name" value="Extracellular Endonuclease, subunit A"/>
    <property type="match status" value="1"/>
</dbReference>
<accession>A0AAN7I2H0</accession>
<dbReference type="SMART" id="SM00892">
    <property type="entry name" value="Endonuclease_NS"/>
    <property type="match status" value="1"/>
</dbReference>
<evidence type="ECO:0000313" key="14">
    <source>
        <dbReference type="EMBL" id="KAK4518002.1"/>
    </source>
</evidence>
<dbReference type="Pfam" id="PF01223">
    <property type="entry name" value="Endonuclease_NS"/>
    <property type="match status" value="1"/>
</dbReference>
<dbReference type="GO" id="GO:0000014">
    <property type="term" value="F:single-stranded DNA endodeoxyribonuclease activity"/>
    <property type="evidence" value="ECO:0007669"/>
    <property type="project" value="TreeGrafter"/>
</dbReference>
<organism evidence="14 15">
    <name type="scientific">Mucor velutinosus</name>
    <dbReference type="NCBI Taxonomy" id="708070"/>
    <lineage>
        <taxon>Eukaryota</taxon>
        <taxon>Fungi</taxon>
        <taxon>Fungi incertae sedis</taxon>
        <taxon>Mucoromycota</taxon>
        <taxon>Mucoromycotina</taxon>
        <taxon>Mucoromycetes</taxon>
        <taxon>Mucorales</taxon>
        <taxon>Mucorineae</taxon>
        <taxon>Mucoraceae</taxon>
        <taxon>Mucor</taxon>
    </lineage>
</organism>
<keyword evidence="11" id="KW-0812">Transmembrane</keyword>
<dbReference type="GeneID" id="89945053"/>
<dbReference type="EC" id="3.1.30.-" evidence="10"/>
<feature type="transmembrane region" description="Helical" evidence="11">
    <location>
        <begin position="6"/>
        <end position="26"/>
    </location>
</feature>
<dbReference type="GO" id="GO:0003676">
    <property type="term" value="F:nucleic acid binding"/>
    <property type="evidence" value="ECO:0007669"/>
    <property type="project" value="InterPro"/>
</dbReference>
<dbReference type="GO" id="GO:0016491">
    <property type="term" value="F:oxidoreductase activity"/>
    <property type="evidence" value="ECO:0007669"/>
    <property type="project" value="UniProtKB-KW"/>
</dbReference>
<gene>
    <name evidence="14" type="primary">MET13_1</name>
    <name evidence="14" type="ORF">ATC70_001351</name>
</gene>
<dbReference type="PROSITE" id="PS01070">
    <property type="entry name" value="NUCLEASE_NON_SPEC"/>
    <property type="match status" value="1"/>
</dbReference>
<evidence type="ECO:0000256" key="8">
    <source>
        <dbReference type="PIRSR" id="PIRSR640255-1"/>
    </source>
</evidence>
<keyword evidence="11" id="KW-0472">Membrane</keyword>
<dbReference type="SMART" id="SM00477">
    <property type="entry name" value="NUC"/>
    <property type="match status" value="1"/>
</dbReference>
<feature type="domain" description="ENPP1-3/EXOG-like endonuclease/phosphodiesterase" evidence="12">
    <location>
        <begin position="65"/>
        <end position="310"/>
    </location>
</feature>
<comment type="similarity">
    <text evidence="2 10">Belongs to the DNA/RNA non-specific endonuclease family.</text>
</comment>
<comment type="cofactor">
    <cofactor evidence="1 10">
        <name>Mg(2+)</name>
        <dbReference type="ChEBI" id="CHEBI:18420"/>
    </cofactor>
</comment>
<keyword evidence="4 9" id="KW-0479">Metal-binding</keyword>
<keyword evidence="14" id="KW-0560">Oxidoreductase</keyword>
<evidence type="ECO:0000256" key="11">
    <source>
        <dbReference type="SAM" id="Phobius"/>
    </source>
</evidence>
<dbReference type="InterPro" id="IPR040255">
    <property type="entry name" value="Non-specific_endonuclease"/>
</dbReference>